<reference evidence="2" key="1">
    <citation type="submission" date="2009-11" db="EMBL/GenBank/DDBJ databases">
        <authorList>
            <consortium name="The Broad Institute Genome Sequencing Platform"/>
            <person name="Ward D."/>
            <person name="Feldgarden M."/>
            <person name="Earl A."/>
            <person name="Young S.K."/>
            <person name="Zeng Q."/>
            <person name="Koehrsen M."/>
            <person name="Alvarado L."/>
            <person name="Berlin A."/>
            <person name="Bochicchio J."/>
            <person name="Borenstein D."/>
            <person name="Chapman S.B."/>
            <person name="Chen Z."/>
            <person name="Engels R."/>
            <person name="Freedman E."/>
            <person name="Gellesch M."/>
            <person name="Goldberg J."/>
            <person name="Griggs A."/>
            <person name="Gujja S."/>
            <person name="Heilman E."/>
            <person name="Heiman D."/>
            <person name="Hepburn T."/>
            <person name="Howarth C."/>
            <person name="Jen D."/>
            <person name="Larson L."/>
            <person name="Lewis B."/>
            <person name="Mehta T."/>
            <person name="Park D."/>
            <person name="Pearson M."/>
            <person name="Roberts A."/>
            <person name="Saif S."/>
            <person name="Shea T."/>
            <person name="Shenoy N."/>
            <person name="Sisk P."/>
            <person name="Stolte C."/>
            <person name="Sykes S."/>
            <person name="Thomson T."/>
            <person name="Walk T."/>
            <person name="White J."/>
            <person name="Yandava C."/>
            <person name="Izard J."/>
            <person name="Baranova O.V."/>
            <person name="Blanton J.M."/>
            <person name="Tanner A.C."/>
            <person name="Dewhirst F.E."/>
            <person name="Haas B."/>
            <person name="Nusbaum C."/>
            <person name="Birren B."/>
        </authorList>
    </citation>
    <scope>NUCLEOTIDE SEQUENCE [LARGE SCALE GENOMIC DNA]</scope>
    <source>
        <strain evidence="2">1-1 BBBD Race 1</strain>
    </source>
</reference>
<feature type="region of interest" description="Disordered" evidence="1">
    <location>
        <begin position="220"/>
        <end position="264"/>
    </location>
</feature>
<feature type="compositionally biased region" description="Low complexity" evidence="1">
    <location>
        <begin position="221"/>
        <end position="264"/>
    </location>
</feature>
<dbReference type="AlphaFoldDB" id="A0A180GZP1"/>
<protein>
    <submittedName>
        <fullName evidence="2 3">Uncharacterized protein</fullName>
    </submittedName>
</protein>
<proteinExistence type="predicted"/>
<dbReference type="EnsemblFungi" id="PTTG_01112-t43_1">
    <property type="protein sequence ID" value="PTTG_01112-t43_1-p1"/>
    <property type="gene ID" value="PTTG_01112"/>
</dbReference>
<reference evidence="2" key="2">
    <citation type="submission" date="2016-05" db="EMBL/GenBank/DDBJ databases">
        <title>Comparative analysis highlights variable genome content of wheat rusts and divergence of the mating loci.</title>
        <authorList>
            <person name="Cuomo C.A."/>
            <person name="Bakkeren G."/>
            <person name="Szabo L."/>
            <person name="Khalil H."/>
            <person name="Joly D."/>
            <person name="Goldberg J."/>
            <person name="Young S."/>
            <person name="Zeng Q."/>
            <person name="Fellers J."/>
        </authorList>
    </citation>
    <scope>NUCLEOTIDE SEQUENCE [LARGE SCALE GENOMIC DNA]</scope>
    <source>
        <strain evidence="2">1-1 BBBD Race 1</strain>
    </source>
</reference>
<evidence type="ECO:0000313" key="3">
    <source>
        <dbReference type="EnsemblFungi" id="PTTG_01112-t43_1-p1"/>
    </source>
</evidence>
<dbReference type="VEuPathDB" id="FungiDB:PTTG_01112"/>
<evidence type="ECO:0000313" key="4">
    <source>
        <dbReference type="Proteomes" id="UP000005240"/>
    </source>
</evidence>
<feature type="region of interest" description="Disordered" evidence="1">
    <location>
        <begin position="1"/>
        <end position="22"/>
    </location>
</feature>
<dbReference type="STRING" id="630390.A0A180GZP1"/>
<keyword evidence="4" id="KW-1185">Reference proteome</keyword>
<evidence type="ECO:0000256" key="1">
    <source>
        <dbReference type="SAM" id="MobiDB-lite"/>
    </source>
</evidence>
<gene>
    <name evidence="2" type="ORF">PTTG_01112</name>
</gene>
<sequence length="356" mass="37326">MLAVQAHLPPHPGPDNNQPTQATTQPLLWLLPTSCSAAAFATPPQCLCPAPTLYLCCSPSCATLGIRPALAQQRDDKQAPDSADCSPAGLDTLGCSTLESVVQPNTATDPREGQYRMGLDPSGYEKFRCLSPSLSPQQAQGSTASQPDKFQSIQLDVVSERSKPGGQVQERVPGLSAHLDLELLRRARPCSSSSTPSSPRSFPRLAPGRCCPPPAVLETKPSTSVAVLSPSSTSSSSKASSTRVAAAAAPATRAHTTSAAAAGAKLREKKEREDIHSKISFSGGPSCLPRSIAKARKRSKQMPTWPPLTQQTPAALTTTETVTVSLLPPEAPTLVVVVVAADKWAMLSSGLIAKLR</sequence>
<accession>A0A180GZP1</accession>
<reference evidence="3" key="4">
    <citation type="submission" date="2025-05" db="UniProtKB">
        <authorList>
            <consortium name="EnsemblFungi"/>
        </authorList>
    </citation>
    <scope>IDENTIFICATION</scope>
    <source>
        <strain evidence="3">isolate 1-1 / race 1 (BBBD)</strain>
    </source>
</reference>
<reference evidence="3 4" key="3">
    <citation type="journal article" date="2017" name="G3 (Bethesda)">
        <title>Comparative analysis highlights variable genome content of wheat rusts and divergence of the mating loci.</title>
        <authorList>
            <person name="Cuomo C.A."/>
            <person name="Bakkeren G."/>
            <person name="Khalil H.B."/>
            <person name="Panwar V."/>
            <person name="Joly D."/>
            <person name="Linning R."/>
            <person name="Sakthikumar S."/>
            <person name="Song X."/>
            <person name="Adiconis X."/>
            <person name="Fan L."/>
            <person name="Goldberg J.M."/>
            <person name="Levin J.Z."/>
            <person name="Young S."/>
            <person name="Zeng Q."/>
            <person name="Anikster Y."/>
            <person name="Bruce M."/>
            <person name="Wang M."/>
            <person name="Yin C."/>
            <person name="McCallum B."/>
            <person name="Szabo L.J."/>
            <person name="Hulbert S."/>
            <person name="Chen X."/>
            <person name="Fellers J.P."/>
        </authorList>
    </citation>
    <scope>NUCLEOTIDE SEQUENCE</scope>
    <source>
        <strain evidence="4">Isolate 1-1 / race 1 (BBBD)</strain>
        <strain evidence="3">isolate 1-1 / race 1 (BBBD)</strain>
    </source>
</reference>
<name>A0A180GZP1_PUCT1</name>
<dbReference type="Proteomes" id="UP000005240">
    <property type="component" value="Unassembled WGS sequence"/>
</dbReference>
<dbReference type="EMBL" id="ADAS02000011">
    <property type="protein sequence ID" value="OAV97722.1"/>
    <property type="molecule type" value="Genomic_DNA"/>
</dbReference>
<evidence type="ECO:0000313" key="2">
    <source>
        <dbReference type="EMBL" id="OAV97722.1"/>
    </source>
</evidence>
<organism evidence="2">
    <name type="scientific">Puccinia triticina (isolate 1-1 / race 1 (BBBD))</name>
    <name type="common">Brown leaf rust fungus</name>
    <dbReference type="NCBI Taxonomy" id="630390"/>
    <lineage>
        <taxon>Eukaryota</taxon>
        <taxon>Fungi</taxon>
        <taxon>Dikarya</taxon>
        <taxon>Basidiomycota</taxon>
        <taxon>Pucciniomycotina</taxon>
        <taxon>Pucciniomycetes</taxon>
        <taxon>Pucciniales</taxon>
        <taxon>Pucciniaceae</taxon>
        <taxon>Puccinia</taxon>
    </lineage>
</organism>